<evidence type="ECO:0000256" key="8">
    <source>
        <dbReference type="ARBA" id="ARBA00022777"/>
    </source>
</evidence>
<dbReference type="Pfam" id="PF13493">
    <property type="entry name" value="DUF4118"/>
    <property type="match status" value="1"/>
</dbReference>
<keyword evidence="8" id="KW-0418">Kinase</keyword>
<dbReference type="AlphaFoldDB" id="A0A921IL45"/>
<dbReference type="InterPro" id="IPR036890">
    <property type="entry name" value="HATPase_C_sf"/>
</dbReference>
<keyword evidence="4" id="KW-0597">Phosphoprotein</keyword>
<dbReference type="InterPro" id="IPR004358">
    <property type="entry name" value="Sig_transdc_His_kin-like_C"/>
</dbReference>
<dbReference type="EMBL" id="DYVE01000239">
    <property type="protein sequence ID" value="HJG28819.1"/>
    <property type="molecule type" value="Genomic_DNA"/>
</dbReference>
<protein>
    <recommendedName>
        <fullName evidence="3">histidine kinase</fullName>
        <ecNumber evidence="3">2.7.13.3</ecNumber>
    </recommendedName>
</protein>
<evidence type="ECO:0000256" key="3">
    <source>
        <dbReference type="ARBA" id="ARBA00012438"/>
    </source>
</evidence>
<dbReference type="InterPro" id="IPR025201">
    <property type="entry name" value="KdpD_TM"/>
</dbReference>
<dbReference type="Gene3D" id="3.30.565.10">
    <property type="entry name" value="Histidine kinase-like ATPase, C-terminal domain"/>
    <property type="match status" value="1"/>
</dbReference>
<dbReference type="Gene3D" id="1.20.120.620">
    <property type="entry name" value="Backbone structure of the membrane domain of e. Coli histidine kinase receptor kdpd"/>
    <property type="match status" value="1"/>
</dbReference>
<dbReference type="PANTHER" id="PTHR45569">
    <property type="entry name" value="SENSOR PROTEIN KDPD"/>
    <property type="match status" value="1"/>
</dbReference>
<accession>A0A921IL45</accession>
<feature type="transmembrane region" description="Helical" evidence="13">
    <location>
        <begin position="21"/>
        <end position="39"/>
    </location>
</feature>
<keyword evidence="11" id="KW-0902">Two-component regulatory system</keyword>
<evidence type="ECO:0000313" key="16">
    <source>
        <dbReference type="Proteomes" id="UP000782880"/>
    </source>
</evidence>
<dbReference type="Pfam" id="PF00512">
    <property type="entry name" value="HisKA"/>
    <property type="match status" value="1"/>
</dbReference>
<dbReference type="SMART" id="SM00388">
    <property type="entry name" value="HisKA"/>
    <property type="match status" value="1"/>
</dbReference>
<dbReference type="PANTHER" id="PTHR45569:SF1">
    <property type="entry name" value="SENSOR PROTEIN KDPD"/>
    <property type="match status" value="1"/>
</dbReference>
<proteinExistence type="predicted"/>
<dbReference type="GO" id="GO:0000155">
    <property type="term" value="F:phosphorelay sensor kinase activity"/>
    <property type="evidence" value="ECO:0007669"/>
    <property type="project" value="InterPro"/>
</dbReference>
<comment type="catalytic activity">
    <reaction evidence="1">
        <text>ATP + protein L-histidine = ADP + protein N-phospho-L-histidine.</text>
        <dbReference type="EC" id="2.7.13.3"/>
    </reaction>
</comment>
<dbReference type="SUPFAM" id="SSF47384">
    <property type="entry name" value="Homodimeric domain of signal transducing histidine kinase"/>
    <property type="match status" value="1"/>
</dbReference>
<sequence>MAQQTQPHDLRAQMIPRWQDLLVTALILAAGTVIGNIFWQFAFTKANIISVFVLGTLLTSLFTKSYFCGVFSSVASVLLFNFFFTEPRLTLHAYEKGYPFTIAIMLIVSIITVTLAIQNIRNIEEKERAALLAKNEQLRADLLRAISHDLRTPLTSISGNAANLLANDAKLDEEARHQIALDIYDDSIWLINLVENLLSITRIEDGRMNLRLSTELVGEVIEEALRHTNRQHCRHNIRVDLPDELLLARMDARLIVQVLINLVDNAIKYTPDGSTITVAARQQDHFAVLSVTDDGPGIAPARQAHVFEMFYTGEHKVADSRRSLGLGLALCKAIVDAHGGTITLTDNTPHGCVFTFTVPLGEVTLHE</sequence>
<evidence type="ECO:0000256" key="4">
    <source>
        <dbReference type="ARBA" id="ARBA00022553"/>
    </source>
</evidence>
<dbReference type="FunFam" id="3.30.565.10:FF:000006">
    <property type="entry name" value="Sensor histidine kinase WalK"/>
    <property type="match status" value="1"/>
</dbReference>
<evidence type="ECO:0000259" key="14">
    <source>
        <dbReference type="PROSITE" id="PS50109"/>
    </source>
</evidence>
<gene>
    <name evidence="15" type="ORF">K8V20_09290</name>
</gene>
<dbReference type="SUPFAM" id="SSF55874">
    <property type="entry name" value="ATPase domain of HSP90 chaperone/DNA topoisomerase II/histidine kinase"/>
    <property type="match status" value="1"/>
</dbReference>
<dbReference type="InterPro" id="IPR036097">
    <property type="entry name" value="HisK_dim/P_sf"/>
</dbReference>
<dbReference type="PRINTS" id="PR00344">
    <property type="entry name" value="BCTRLSENSOR"/>
</dbReference>
<feature type="transmembrane region" description="Helical" evidence="13">
    <location>
        <begin position="67"/>
        <end position="85"/>
    </location>
</feature>
<dbReference type="Gene3D" id="1.10.287.130">
    <property type="match status" value="1"/>
</dbReference>
<evidence type="ECO:0000256" key="6">
    <source>
        <dbReference type="ARBA" id="ARBA00022692"/>
    </source>
</evidence>
<reference evidence="15" key="1">
    <citation type="journal article" date="2021" name="PeerJ">
        <title>Extensive microbial diversity within the chicken gut microbiome revealed by metagenomics and culture.</title>
        <authorList>
            <person name="Gilroy R."/>
            <person name="Ravi A."/>
            <person name="Getino M."/>
            <person name="Pursley I."/>
            <person name="Horton D.L."/>
            <person name="Alikhan N.F."/>
            <person name="Baker D."/>
            <person name="Gharbi K."/>
            <person name="Hall N."/>
            <person name="Watson M."/>
            <person name="Adriaenssens E.M."/>
            <person name="Foster-Nyarko E."/>
            <person name="Jarju S."/>
            <person name="Secka A."/>
            <person name="Antonio M."/>
            <person name="Oren A."/>
            <person name="Chaudhuri R.R."/>
            <person name="La Ragione R."/>
            <person name="Hildebrand F."/>
            <person name="Pallen M.J."/>
        </authorList>
    </citation>
    <scope>NUCLEOTIDE SEQUENCE</scope>
    <source>
        <strain evidence="15">ChiBcec21-2208</strain>
    </source>
</reference>
<dbReference type="CDD" id="cd00075">
    <property type="entry name" value="HATPase"/>
    <property type="match status" value="1"/>
</dbReference>
<evidence type="ECO:0000256" key="2">
    <source>
        <dbReference type="ARBA" id="ARBA00004141"/>
    </source>
</evidence>
<dbReference type="InterPro" id="IPR005467">
    <property type="entry name" value="His_kinase_dom"/>
</dbReference>
<comment type="subcellular location">
    <subcellularLocation>
        <location evidence="2">Membrane</location>
        <topology evidence="2">Multi-pass membrane protein</topology>
    </subcellularLocation>
</comment>
<organism evidence="15 16">
    <name type="scientific">Subdoligranulum variabile</name>
    <dbReference type="NCBI Taxonomy" id="214851"/>
    <lineage>
        <taxon>Bacteria</taxon>
        <taxon>Bacillati</taxon>
        <taxon>Bacillota</taxon>
        <taxon>Clostridia</taxon>
        <taxon>Eubacteriales</taxon>
        <taxon>Oscillospiraceae</taxon>
        <taxon>Subdoligranulum</taxon>
    </lineage>
</organism>
<dbReference type="EC" id="2.7.13.3" evidence="3"/>
<evidence type="ECO:0000256" key="9">
    <source>
        <dbReference type="ARBA" id="ARBA00022840"/>
    </source>
</evidence>
<dbReference type="CDD" id="cd00082">
    <property type="entry name" value="HisKA"/>
    <property type="match status" value="1"/>
</dbReference>
<dbReference type="InterPro" id="IPR003661">
    <property type="entry name" value="HisK_dim/P_dom"/>
</dbReference>
<evidence type="ECO:0000256" key="5">
    <source>
        <dbReference type="ARBA" id="ARBA00022679"/>
    </source>
</evidence>
<reference evidence="15" key="2">
    <citation type="submission" date="2021-09" db="EMBL/GenBank/DDBJ databases">
        <authorList>
            <person name="Gilroy R."/>
        </authorList>
    </citation>
    <scope>NUCLEOTIDE SEQUENCE</scope>
    <source>
        <strain evidence="15">ChiBcec21-2208</strain>
    </source>
</reference>
<feature type="domain" description="Histidine kinase" evidence="14">
    <location>
        <begin position="145"/>
        <end position="362"/>
    </location>
</feature>
<keyword evidence="5" id="KW-0808">Transferase</keyword>
<evidence type="ECO:0000256" key="7">
    <source>
        <dbReference type="ARBA" id="ARBA00022741"/>
    </source>
</evidence>
<dbReference type="GO" id="GO:0005886">
    <property type="term" value="C:plasma membrane"/>
    <property type="evidence" value="ECO:0007669"/>
    <property type="project" value="TreeGrafter"/>
</dbReference>
<dbReference type="PROSITE" id="PS50109">
    <property type="entry name" value="HIS_KIN"/>
    <property type="match status" value="1"/>
</dbReference>
<keyword evidence="6 13" id="KW-0812">Transmembrane</keyword>
<dbReference type="InterPro" id="IPR052023">
    <property type="entry name" value="Histidine_kinase_KdpD"/>
</dbReference>
<keyword evidence="10 13" id="KW-1133">Transmembrane helix</keyword>
<evidence type="ECO:0000256" key="13">
    <source>
        <dbReference type="SAM" id="Phobius"/>
    </source>
</evidence>
<keyword evidence="12 13" id="KW-0472">Membrane</keyword>
<evidence type="ECO:0000256" key="11">
    <source>
        <dbReference type="ARBA" id="ARBA00023012"/>
    </source>
</evidence>
<dbReference type="Proteomes" id="UP000782880">
    <property type="component" value="Unassembled WGS sequence"/>
</dbReference>
<dbReference type="GO" id="GO:0005524">
    <property type="term" value="F:ATP binding"/>
    <property type="evidence" value="ECO:0007669"/>
    <property type="project" value="UniProtKB-KW"/>
</dbReference>
<name>A0A921IL45_9FIRM</name>
<dbReference type="SMART" id="SM00387">
    <property type="entry name" value="HATPase_c"/>
    <property type="match status" value="1"/>
</dbReference>
<evidence type="ECO:0000256" key="1">
    <source>
        <dbReference type="ARBA" id="ARBA00000085"/>
    </source>
</evidence>
<dbReference type="InterPro" id="IPR038318">
    <property type="entry name" value="KdpD_sf"/>
</dbReference>
<evidence type="ECO:0000256" key="12">
    <source>
        <dbReference type="ARBA" id="ARBA00023136"/>
    </source>
</evidence>
<dbReference type="Pfam" id="PF02518">
    <property type="entry name" value="HATPase_c"/>
    <property type="match status" value="1"/>
</dbReference>
<keyword evidence="9" id="KW-0067">ATP-binding</keyword>
<dbReference type="InterPro" id="IPR003594">
    <property type="entry name" value="HATPase_dom"/>
</dbReference>
<feature type="transmembrane region" description="Helical" evidence="13">
    <location>
        <begin position="97"/>
        <end position="117"/>
    </location>
</feature>
<evidence type="ECO:0000313" key="15">
    <source>
        <dbReference type="EMBL" id="HJG28819.1"/>
    </source>
</evidence>
<keyword evidence="7" id="KW-0547">Nucleotide-binding</keyword>
<evidence type="ECO:0000256" key="10">
    <source>
        <dbReference type="ARBA" id="ARBA00022989"/>
    </source>
</evidence>
<comment type="caution">
    <text evidence="15">The sequence shown here is derived from an EMBL/GenBank/DDBJ whole genome shotgun (WGS) entry which is preliminary data.</text>
</comment>